<evidence type="ECO:0000313" key="2">
    <source>
        <dbReference type="EMBL" id="ERT67222.1"/>
    </source>
</evidence>
<reference evidence="2 3" key="1">
    <citation type="submission" date="2013-08" db="EMBL/GenBank/DDBJ databases">
        <authorList>
            <person name="Weinstock G."/>
            <person name="Sodergren E."/>
            <person name="Wylie T."/>
            <person name="Fulton L."/>
            <person name="Fulton R."/>
            <person name="Fronick C."/>
            <person name="O'Laughlin M."/>
            <person name="Godfrey J."/>
            <person name="Miner T."/>
            <person name="Herter B."/>
            <person name="Appelbaum E."/>
            <person name="Cordes M."/>
            <person name="Lek S."/>
            <person name="Wollam A."/>
            <person name="Pepin K.H."/>
            <person name="Palsikar V.B."/>
            <person name="Mitreva M."/>
            <person name="Wilson R.K."/>
        </authorList>
    </citation>
    <scope>NUCLEOTIDE SEQUENCE [LARGE SCALE GENOMIC DNA]</scope>
    <source>
        <strain evidence="2 3">F0184</strain>
    </source>
</reference>
<dbReference type="EMBL" id="AXZG01000014">
    <property type="protein sequence ID" value="ERT67222.1"/>
    <property type="molecule type" value="Genomic_DNA"/>
</dbReference>
<comment type="caution">
    <text evidence="2">The sequence shown here is derived from an EMBL/GenBank/DDBJ whole genome shotgun (WGS) entry which is preliminary data.</text>
</comment>
<protein>
    <submittedName>
        <fullName evidence="2">Uncharacterized protein</fullName>
    </submittedName>
</protein>
<dbReference type="Proteomes" id="UP000017174">
    <property type="component" value="Unassembled WGS sequence"/>
</dbReference>
<accession>U7V6A7</accession>
<evidence type="ECO:0000256" key="1">
    <source>
        <dbReference type="SAM" id="MobiDB-lite"/>
    </source>
</evidence>
<sequence>MSLHGRDLRGYIAVPGIPKGPQRGSQSGRVNAPIGPIRWKHH</sequence>
<name>U7V6A7_9MICC</name>
<evidence type="ECO:0000313" key="3">
    <source>
        <dbReference type="Proteomes" id="UP000017174"/>
    </source>
</evidence>
<dbReference type="HOGENOM" id="CLU_3257312_0_0_11"/>
<proteinExistence type="predicted"/>
<gene>
    <name evidence="2" type="ORF">HMPREF0742_00466</name>
</gene>
<dbReference type="AlphaFoldDB" id="U7V6A7"/>
<feature type="region of interest" description="Disordered" evidence="1">
    <location>
        <begin position="1"/>
        <end position="42"/>
    </location>
</feature>
<organism evidence="2 3">
    <name type="scientific">Rothia aeria F0184</name>
    <dbReference type="NCBI Taxonomy" id="888019"/>
    <lineage>
        <taxon>Bacteria</taxon>
        <taxon>Bacillati</taxon>
        <taxon>Actinomycetota</taxon>
        <taxon>Actinomycetes</taxon>
        <taxon>Micrococcales</taxon>
        <taxon>Micrococcaceae</taxon>
        <taxon>Rothia</taxon>
    </lineage>
</organism>